<organism evidence="3 4">
    <name type="scientific">Massilia aerilata</name>
    <dbReference type="NCBI Taxonomy" id="453817"/>
    <lineage>
        <taxon>Bacteria</taxon>
        <taxon>Pseudomonadati</taxon>
        <taxon>Pseudomonadota</taxon>
        <taxon>Betaproteobacteria</taxon>
        <taxon>Burkholderiales</taxon>
        <taxon>Oxalobacteraceae</taxon>
        <taxon>Telluria group</taxon>
        <taxon>Massilia</taxon>
    </lineage>
</organism>
<reference evidence="4" key="1">
    <citation type="journal article" date="2019" name="Int. J. Syst. Evol. Microbiol.">
        <title>The Global Catalogue of Microorganisms (GCM) 10K type strain sequencing project: providing services to taxonomists for standard genome sequencing and annotation.</title>
        <authorList>
            <consortium name="The Broad Institute Genomics Platform"/>
            <consortium name="The Broad Institute Genome Sequencing Center for Infectious Disease"/>
            <person name="Wu L."/>
            <person name="Ma J."/>
        </authorList>
    </citation>
    <scope>NUCLEOTIDE SEQUENCE [LARGE SCALE GENOMIC DNA]</scope>
    <source>
        <strain evidence="4">CGMCC 4.5798</strain>
    </source>
</reference>
<evidence type="ECO:0000256" key="1">
    <source>
        <dbReference type="SAM" id="Coils"/>
    </source>
</evidence>
<keyword evidence="1" id="KW-0175">Coiled coil</keyword>
<sequence length="151" mass="16329">MPKDFAEFISMMDERLWFRMIVCMLPGLVAAKLVGSADNASFTNNVATAVLVIGVLLYVFWGRIRGISKNGETDVEPEVAALDMPETAAGRAAESISAKEQLAVLSELRALCQEAESESDRLIAIEIAVSPNLSFAEAARNAVARRRIAAE</sequence>
<feature type="coiled-coil region" evidence="1">
    <location>
        <begin position="98"/>
        <end position="125"/>
    </location>
</feature>
<feature type="transmembrane region" description="Helical" evidence="2">
    <location>
        <begin position="46"/>
        <end position="64"/>
    </location>
</feature>
<accession>A0ABW0RZN6</accession>
<gene>
    <name evidence="3" type="ORF">ACFPO9_17145</name>
</gene>
<dbReference type="EMBL" id="JBHSMZ010000014">
    <property type="protein sequence ID" value="MFC5550244.1"/>
    <property type="molecule type" value="Genomic_DNA"/>
</dbReference>
<proteinExistence type="predicted"/>
<dbReference type="RefSeq" id="WP_379772544.1">
    <property type="nucleotide sequence ID" value="NZ_JBHSMZ010000014.1"/>
</dbReference>
<keyword evidence="4" id="KW-1185">Reference proteome</keyword>
<comment type="caution">
    <text evidence="3">The sequence shown here is derived from an EMBL/GenBank/DDBJ whole genome shotgun (WGS) entry which is preliminary data.</text>
</comment>
<evidence type="ECO:0000256" key="2">
    <source>
        <dbReference type="SAM" id="Phobius"/>
    </source>
</evidence>
<dbReference type="Proteomes" id="UP001596086">
    <property type="component" value="Unassembled WGS sequence"/>
</dbReference>
<keyword evidence="2" id="KW-1133">Transmembrane helix</keyword>
<keyword evidence="2" id="KW-0812">Transmembrane</keyword>
<keyword evidence="2" id="KW-0472">Membrane</keyword>
<protein>
    <submittedName>
        <fullName evidence="3">Uncharacterized protein</fullName>
    </submittedName>
</protein>
<evidence type="ECO:0000313" key="3">
    <source>
        <dbReference type="EMBL" id="MFC5550244.1"/>
    </source>
</evidence>
<name>A0ABW0RZN6_9BURK</name>
<evidence type="ECO:0000313" key="4">
    <source>
        <dbReference type="Proteomes" id="UP001596086"/>
    </source>
</evidence>